<dbReference type="Pfam" id="PF07504">
    <property type="entry name" value="FTP"/>
    <property type="match status" value="1"/>
</dbReference>
<comment type="caution">
    <text evidence="13">The sequence shown here is derived from an EMBL/GenBank/DDBJ whole genome shotgun (WGS) entry which is preliminary data.</text>
</comment>
<feature type="domain" description="Peptidase M4" evidence="10">
    <location>
        <begin position="194"/>
        <end position="342"/>
    </location>
</feature>
<dbReference type="PRINTS" id="PR00730">
    <property type="entry name" value="THERMOLYSIN"/>
</dbReference>
<proteinExistence type="inferred from homology"/>
<keyword evidence="14" id="KW-1185">Reference proteome</keyword>
<evidence type="ECO:0000313" key="13">
    <source>
        <dbReference type="EMBL" id="MFC5570612.1"/>
    </source>
</evidence>
<dbReference type="Gene3D" id="1.10.390.10">
    <property type="entry name" value="Neutral Protease Domain 2"/>
    <property type="match status" value="1"/>
</dbReference>
<evidence type="ECO:0000256" key="3">
    <source>
        <dbReference type="ARBA" id="ARBA00022723"/>
    </source>
</evidence>
<feature type="signal peptide" evidence="9">
    <location>
        <begin position="1"/>
        <end position="25"/>
    </location>
</feature>
<dbReference type="Gene3D" id="3.10.170.10">
    <property type="match status" value="1"/>
</dbReference>
<evidence type="ECO:0000256" key="2">
    <source>
        <dbReference type="ARBA" id="ARBA00022670"/>
    </source>
</evidence>
<dbReference type="InterPro" id="IPR023612">
    <property type="entry name" value="Peptidase_M4"/>
</dbReference>
<evidence type="ECO:0000256" key="8">
    <source>
        <dbReference type="ARBA" id="ARBA00023145"/>
    </source>
</evidence>
<feature type="domain" description="FTP" evidence="12">
    <location>
        <begin position="54"/>
        <end position="100"/>
    </location>
</feature>
<keyword evidence="6 9" id="KW-0862">Zinc</keyword>
<dbReference type="Gene3D" id="3.10.450.40">
    <property type="match status" value="1"/>
</dbReference>
<dbReference type="InterPro" id="IPR027268">
    <property type="entry name" value="Peptidase_M4/M1_CTD_sf"/>
</dbReference>
<evidence type="ECO:0000256" key="1">
    <source>
        <dbReference type="ARBA" id="ARBA00009388"/>
    </source>
</evidence>
<evidence type="ECO:0000256" key="6">
    <source>
        <dbReference type="ARBA" id="ARBA00022833"/>
    </source>
</evidence>
<evidence type="ECO:0000256" key="7">
    <source>
        <dbReference type="ARBA" id="ARBA00023049"/>
    </source>
</evidence>
<keyword evidence="9" id="KW-0964">Secreted</keyword>
<protein>
    <recommendedName>
        <fullName evidence="9">Neutral metalloproteinase</fullName>
        <ecNumber evidence="9">3.4.24.-</ecNumber>
    </recommendedName>
</protein>
<sequence length="532" mass="55952">MQVRLLSTAVLAALAAVSASAPAFAAKSDSPAALRARGLIDGNAAASVQRADADAFAVKNVVVDRDGSEHVRFDRSYRGLPVIGGDVVVHSKNGRFTSATLTLKTRGRPDLVPQISADQAIVEAGAEFGPGFRGVPTASLVIYARGAQPVLAYEVRMNGTKADQTPTEMRYFVDARNGQILDGWDNVHTAAAVGTGNTLTLGTVTLDTNSVTGGYELKDTTRGNGYTLDNHNGATTSTTGTQYIDADNVWGNGSNSDRATAAADAHYGVAATWDYYKNTFGRSGIKNDGVGAKSLVHVGTNWVNASWSDGCFCMRYGDGDGVTYRPLVALDVAGHEMTHGVTAAVNGLAYSMDAGGLNEASSDIMGTMVEFSVNNANDPGDWLIGEEIYISNPNGTKALRQMFKQNLDGGSYVCYPKKGFRRNDDPHYTSGVANRFAYLLSEGAVVPAGFGAGTSYNLTASSLVCNGDTAIAGIGRAKTAAIWYRAMDVYFTSSTTYPQARTATLNAAKDLYGLNSAEYSAVARAWSAAGVN</sequence>
<feature type="chain" id="PRO_5044971408" description="Neutral metalloproteinase" evidence="9">
    <location>
        <begin position="26"/>
        <end position="532"/>
    </location>
</feature>
<name>A0ABW0SPS6_9GAMM</name>
<dbReference type="PANTHER" id="PTHR33794">
    <property type="entry name" value="BACILLOLYSIN"/>
    <property type="match status" value="1"/>
</dbReference>
<evidence type="ECO:0000259" key="11">
    <source>
        <dbReference type="Pfam" id="PF02868"/>
    </source>
</evidence>
<evidence type="ECO:0000259" key="10">
    <source>
        <dbReference type="Pfam" id="PF01447"/>
    </source>
</evidence>
<reference evidence="14" key="1">
    <citation type="journal article" date="2019" name="Int. J. Syst. Evol. Microbiol.">
        <title>The Global Catalogue of Microorganisms (GCM) 10K type strain sequencing project: providing services to taxonomists for standard genome sequencing and annotation.</title>
        <authorList>
            <consortium name="The Broad Institute Genomics Platform"/>
            <consortium name="The Broad Institute Genome Sequencing Center for Infectious Disease"/>
            <person name="Wu L."/>
            <person name="Ma J."/>
        </authorList>
    </citation>
    <scope>NUCLEOTIDE SEQUENCE [LARGE SCALE GENOMIC DNA]</scope>
    <source>
        <strain evidence="14">KACC 11407</strain>
    </source>
</reference>
<evidence type="ECO:0000313" key="14">
    <source>
        <dbReference type="Proteomes" id="UP001596036"/>
    </source>
</evidence>
<organism evidence="13 14">
    <name type="scientific">Lysobacter yangpyeongensis</name>
    <dbReference type="NCBI Taxonomy" id="346182"/>
    <lineage>
        <taxon>Bacteria</taxon>
        <taxon>Pseudomonadati</taxon>
        <taxon>Pseudomonadota</taxon>
        <taxon>Gammaproteobacteria</taxon>
        <taxon>Lysobacterales</taxon>
        <taxon>Lysobacteraceae</taxon>
        <taxon>Lysobacter</taxon>
    </lineage>
</organism>
<dbReference type="InterPro" id="IPR011096">
    <property type="entry name" value="FTP_domain"/>
</dbReference>
<dbReference type="InterPro" id="IPR013856">
    <property type="entry name" value="Peptidase_M4_domain"/>
</dbReference>
<dbReference type="InterPro" id="IPR050728">
    <property type="entry name" value="Zinc_Metalloprotease_M4"/>
</dbReference>
<keyword evidence="7 9" id="KW-0482">Metalloprotease</keyword>
<dbReference type="EMBL" id="JBHSNM010000003">
    <property type="protein sequence ID" value="MFC5570612.1"/>
    <property type="molecule type" value="Genomic_DNA"/>
</dbReference>
<comment type="function">
    <text evidence="9">Extracellular zinc metalloprotease.</text>
</comment>
<evidence type="ECO:0000256" key="4">
    <source>
        <dbReference type="ARBA" id="ARBA00022729"/>
    </source>
</evidence>
<evidence type="ECO:0000256" key="5">
    <source>
        <dbReference type="ARBA" id="ARBA00022801"/>
    </source>
</evidence>
<dbReference type="SUPFAM" id="SSF55486">
    <property type="entry name" value="Metalloproteases ('zincins'), catalytic domain"/>
    <property type="match status" value="1"/>
</dbReference>
<keyword evidence="4 9" id="KW-0732">Signal</keyword>
<comment type="cofactor">
    <cofactor evidence="9">
        <name>Zn(2+)</name>
        <dbReference type="ChEBI" id="CHEBI:29105"/>
    </cofactor>
</comment>
<accession>A0ABW0SPS6</accession>
<keyword evidence="8" id="KW-0865">Zymogen</keyword>
<dbReference type="RefSeq" id="WP_386755047.1">
    <property type="nucleotide sequence ID" value="NZ_JBHSNM010000003.1"/>
</dbReference>
<keyword evidence="2 9" id="KW-0645">Protease</keyword>
<keyword evidence="3" id="KW-0479">Metal-binding</keyword>
<feature type="domain" description="Peptidase M4 C-terminal" evidence="11">
    <location>
        <begin position="347"/>
        <end position="531"/>
    </location>
</feature>
<dbReference type="Pfam" id="PF02868">
    <property type="entry name" value="Peptidase_M4_C"/>
    <property type="match status" value="1"/>
</dbReference>
<dbReference type="InterPro" id="IPR001570">
    <property type="entry name" value="Peptidase_M4_C_domain"/>
</dbReference>
<evidence type="ECO:0000256" key="9">
    <source>
        <dbReference type="RuleBase" id="RU366073"/>
    </source>
</evidence>
<dbReference type="CDD" id="cd09597">
    <property type="entry name" value="M4_TLP"/>
    <property type="match status" value="1"/>
</dbReference>
<keyword evidence="5 9" id="KW-0378">Hydrolase</keyword>
<dbReference type="PANTHER" id="PTHR33794:SF1">
    <property type="entry name" value="BACILLOLYSIN"/>
    <property type="match status" value="1"/>
</dbReference>
<evidence type="ECO:0000259" key="12">
    <source>
        <dbReference type="Pfam" id="PF07504"/>
    </source>
</evidence>
<comment type="similarity">
    <text evidence="1 9">Belongs to the peptidase M4 family.</text>
</comment>
<comment type="subcellular location">
    <subcellularLocation>
        <location evidence="9">Secreted</location>
    </subcellularLocation>
</comment>
<gene>
    <name evidence="13" type="ORF">ACFPN1_11130</name>
</gene>
<dbReference type="Gene3D" id="3.10.450.490">
    <property type="match status" value="1"/>
</dbReference>
<dbReference type="EC" id="3.4.24.-" evidence="9"/>
<dbReference type="Pfam" id="PF01447">
    <property type="entry name" value="Peptidase_M4"/>
    <property type="match status" value="1"/>
</dbReference>
<dbReference type="Proteomes" id="UP001596036">
    <property type="component" value="Unassembled WGS sequence"/>
</dbReference>